<keyword evidence="5 8" id="KW-0812">Transmembrane</keyword>
<evidence type="ECO:0000256" key="3">
    <source>
        <dbReference type="ARBA" id="ARBA00022448"/>
    </source>
</evidence>
<feature type="transmembrane region" description="Helical" evidence="8">
    <location>
        <begin position="6"/>
        <end position="24"/>
    </location>
</feature>
<gene>
    <name evidence="9" type="ORF">HR057_12120</name>
</gene>
<dbReference type="PANTHER" id="PTHR36838">
    <property type="entry name" value="AUXIN EFFLUX CARRIER FAMILY PROTEIN"/>
    <property type="match status" value="1"/>
</dbReference>
<sequence>MDVFFLIVTKVIFPIFLLIGTGVLLHRKFELDLNTLSKLSTYFLLPAVCFVNIYEGNLSWKLIGQLIVYLLCFTSLLILLGFVIGKLCRFDQKISASYRNSLVLINSGNFGLPISELLFHANPIGISIQVIISIYQNILTFTYGLFNSVSSERKGLRPLLEIMKLPIIYALILAILLRAFHIEIPDIIWDPVESVSNAFLAIALITLGAQVAHLKLNRLSLELLMSIVGRLILSPVISLLLILSLGIQGVAAQALLIASSFPTSRNSALLALEYNNNPEYAAQVVLLTTICSSITVAVVVYIAKIIF</sequence>
<dbReference type="InterPro" id="IPR038770">
    <property type="entry name" value="Na+/solute_symporter_sf"/>
</dbReference>
<evidence type="ECO:0000256" key="8">
    <source>
        <dbReference type="SAM" id="Phobius"/>
    </source>
</evidence>
<evidence type="ECO:0000313" key="9">
    <source>
        <dbReference type="EMBL" id="NSL52499.1"/>
    </source>
</evidence>
<accession>A0A8J8GFF9</accession>
<feature type="transmembrane region" description="Helical" evidence="8">
    <location>
        <begin position="36"/>
        <end position="54"/>
    </location>
</feature>
<feature type="transmembrane region" description="Helical" evidence="8">
    <location>
        <begin position="195"/>
        <end position="216"/>
    </location>
</feature>
<evidence type="ECO:0000256" key="7">
    <source>
        <dbReference type="ARBA" id="ARBA00023136"/>
    </source>
</evidence>
<keyword evidence="3" id="KW-0813">Transport</keyword>
<dbReference type="GO" id="GO:0055085">
    <property type="term" value="P:transmembrane transport"/>
    <property type="evidence" value="ECO:0007669"/>
    <property type="project" value="InterPro"/>
</dbReference>
<evidence type="ECO:0000256" key="4">
    <source>
        <dbReference type="ARBA" id="ARBA00022475"/>
    </source>
</evidence>
<protein>
    <submittedName>
        <fullName evidence="9">AEC family transporter</fullName>
    </submittedName>
</protein>
<keyword evidence="10" id="KW-1185">Reference proteome</keyword>
<proteinExistence type="inferred from homology"/>
<feature type="transmembrane region" description="Helical" evidence="8">
    <location>
        <begin position="66"/>
        <end position="88"/>
    </location>
</feature>
<dbReference type="EMBL" id="JABTTE010000017">
    <property type="protein sequence ID" value="NSL52499.1"/>
    <property type="molecule type" value="Genomic_DNA"/>
</dbReference>
<evidence type="ECO:0000256" key="2">
    <source>
        <dbReference type="ARBA" id="ARBA00010145"/>
    </source>
</evidence>
<evidence type="ECO:0000313" key="10">
    <source>
        <dbReference type="Proteomes" id="UP000625804"/>
    </source>
</evidence>
<feature type="transmembrane region" description="Helical" evidence="8">
    <location>
        <begin position="100"/>
        <end position="120"/>
    </location>
</feature>
<comment type="subcellular location">
    <subcellularLocation>
        <location evidence="1">Cell membrane</location>
        <topology evidence="1">Multi-pass membrane protein</topology>
    </subcellularLocation>
</comment>
<dbReference type="RefSeq" id="WP_173731705.1">
    <property type="nucleotide sequence ID" value="NZ_JABTTE010000017.1"/>
</dbReference>
<evidence type="ECO:0000256" key="1">
    <source>
        <dbReference type="ARBA" id="ARBA00004651"/>
    </source>
</evidence>
<evidence type="ECO:0000256" key="5">
    <source>
        <dbReference type="ARBA" id="ARBA00022692"/>
    </source>
</evidence>
<feature type="transmembrane region" description="Helical" evidence="8">
    <location>
        <begin position="126"/>
        <end position="146"/>
    </location>
</feature>
<reference evidence="9" key="1">
    <citation type="submission" date="2020-06" db="EMBL/GenBank/DDBJ databases">
        <title>A novel thermopfilic bacterium from Erzurum, Turkey.</title>
        <authorList>
            <person name="Adiguzel A."/>
            <person name="Ay H."/>
            <person name="Baltaci M.O."/>
        </authorList>
    </citation>
    <scope>NUCLEOTIDE SEQUENCE</scope>
    <source>
        <strain evidence="9">P2</strain>
    </source>
</reference>
<dbReference type="AlphaFoldDB" id="A0A8J8GFF9"/>
<dbReference type="PANTHER" id="PTHR36838:SF1">
    <property type="entry name" value="SLR1864 PROTEIN"/>
    <property type="match status" value="1"/>
</dbReference>
<feature type="transmembrane region" description="Helical" evidence="8">
    <location>
        <begin position="236"/>
        <end position="260"/>
    </location>
</feature>
<feature type="transmembrane region" description="Helical" evidence="8">
    <location>
        <begin position="280"/>
        <end position="303"/>
    </location>
</feature>
<dbReference type="Proteomes" id="UP000625804">
    <property type="component" value="Unassembled WGS sequence"/>
</dbReference>
<keyword evidence="6 8" id="KW-1133">Transmembrane helix</keyword>
<dbReference type="Gene3D" id="1.20.1530.20">
    <property type="match status" value="2"/>
</dbReference>
<organism evidence="9 10">
    <name type="scientific">Calidifontibacillus erzurumensis</name>
    <dbReference type="NCBI Taxonomy" id="2741433"/>
    <lineage>
        <taxon>Bacteria</taxon>
        <taxon>Bacillati</taxon>
        <taxon>Bacillota</taxon>
        <taxon>Bacilli</taxon>
        <taxon>Bacillales</taxon>
        <taxon>Bacillaceae</taxon>
        <taxon>Calidifontibacillus/Schinkia group</taxon>
        <taxon>Calidifontibacillus</taxon>
    </lineage>
</organism>
<comment type="similarity">
    <text evidence="2">Belongs to the auxin efflux carrier (TC 2.A.69) family.</text>
</comment>
<feature type="transmembrane region" description="Helical" evidence="8">
    <location>
        <begin position="167"/>
        <end position="189"/>
    </location>
</feature>
<dbReference type="GO" id="GO:0005886">
    <property type="term" value="C:plasma membrane"/>
    <property type="evidence" value="ECO:0007669"/>
    <property type="project" value="UniProtKB-SubCell"/>
</dbReference>
<comment type="caution">
    <text evidence="9">The sequence shown here is derived from an EMBL/GenBank/DDBJ whole genome shotgun (WGS) entry which is preliminary data.</text>
</comment>
<keyword evidence="7 8" id="KW-0472">Membrane</keyword>
<keyword evidence="4" id="KW-1003">Cell membrane</keyword>
<evidence type="ECO:0000256" key="6">
    <source>
        <dbReference type="ARBA" id="ARBA00022989"/>
    </source>
</evidence>
<dbReference type="Pfam" id="PF03547">
    <property type="entry name" value="Mem_trans"/>
    <property type="match status" value="1"/>
</dbReference>
<name>A0A8J8GFF9_9BACI</name>
<dbReference type="InterPro" id="IPR004776">
    <property type="entry name" value="Mem_transp_PIN-like"/>
</dbReference>